<comment type="subcellular location">
    <subcellularLocation>
        <location evidence="1">Membrane</location>
        <topology evidence="1">Multi-pass membrane protein</topology>
    </subcellularLocation>
</comment>
<keyword evidence="11" id="KW-1185">Reference proteome</keyword>
<gene>
    <name evidence="10" type="ORF">SAMN05421770_101928</name>
</gene>
<dbReference type="PANTHER" id="PTHR11730">
    <property type="entry name" value="AMMONIUM TRANSPORTER"/>
    <property type="match status" value="1"/>
</dbReference>
<organism evidence="10 11">
    <name type="scientific">Granulicella rosea</name>
    <dbReference type="NCBI Taxonomy" id="474952"/>
    <lineage>
        <taxon>Bacteria</taxon>
        <taxon>Pseudomonadati</taxon>
        <taxon>Acidobacteriota</taxon>
        <taxon>Terriglobia</taxon>
        <taxon>Terriglobales</taxon>
        <taxon>Acidobacteriaceae</taxon>
        <taxon>Granulicella</taxon>
    </lineage>
</organism>
<name>A0A239EDY7_9BACT</name>
<feature type="transmembrane region" description="Helical" evidence="8">
    <location>
        <begin position="235"/>
        <end position="257"/>
    </location>
</feature>
<evidence type="ECO:0000256" key="3">
    <source>
        <dbReference type="ARBA" id="ARBA00022448"/>
    </source>
</evidence>
<feature type="transmembrane region" description="Helical" evidence="8">
    <location>
        <begin position="269"/>
        <end position="288"/>
    </location>
</feature>
<dbReference type="Pfam" id="PF00909">
    <property type="entry name" value="Ammonium_transp"/>
    <property type="match status" value="1"/>
</dbReference>
<evidence type="ECO:0000256" key="6">
    <source>
        <dbReference type="ARBA" id="ARBA00023136"/>
    </source>
</evidence>
<dbReference type="Gene3D" id="1.10.3430.10">
    <property type="entry name" value="Ammonium transporter AmtB like domains"/>
    <property type="match status" value="1"/>
</dbReference>
<dbReference type="GO" id="GO:0097272">
    <property type="term" value="P:ammonium homeostasis"/>
    <property type="evidence" value="ECO:0007669"/>
    <property type="project" value="TreeGrafter"/>
</dbReference>
<dbReference type="AlphaFoldDB" id="A0A239EDY7"/>
<dbReference type="GO" id="GO:0016020">
    <property type="term" value="C:membrane"/>
    <property type="evidence" value="ECO:0007669"/>
    <property type="project" value="UniProtKB-SubCell"/>
</dbReference>
<evidence type="ECO:0000259" key="9">
    <source>
        <dbReference type="Pfam" id="PF00909"/>
    </source>
</evidence>
<dbReference type="Proteomes" id="UP000198356">
    <property type="component" value="Unassembled WGS sequence"/>
</dbReference>
<dbReference type="EMBL" id="FZOU01000001">
    <property type="protein sequence ID" value="SNS42885.1"/>
    <property type="molecule type" value="Genomic_DNA"/>
</dbReference>
<evidence type="ECO:0000256" key="2">
    <source>
        <dbReference type="ARBA" id="ARBA00005887"/>
    </source>
</evidence>
<protein>
    <submittedName>
        <fullName evidence="10">Ammonium transporter</fullName>
    </submittedName>
</protein>
<feature type="transmembrane region" description="Helical" evidence="8">
    <location>
        <begin position="349"/>
        <end position="374"/>
    </location>
</feature>
<feature type="transmembrane region" description="Helical" evidence="8">
    <location>
        <begin position="122"/>
        <end position="142"/>
    </location>
</feature>
<evidence type="ECO:0000256" key="1">
    <source>
        <dbReference type="ARBA" id="ARBA00004141"/>
    </source>
</evidence>
<keyword evidence="7" id="KW-0924">Ammonia transport</keyword>
<keyword evidence="5 8" id="KW-1133">Transmembrane helix</keyword>
<accession>A0A239EDY7</accession>
<evidence type="ECO:0000313" key="11">
    <source>
        <dbReference type="Proteomes" id="UP000198356"/>
    </source>
</evidence>
<feature type="transmembrane region" description="Helical" evidence="8">
    <location>
        <begin position="34"/>
        <end position="56"/>
    </location>
</feature>
<dbReference type="GO" id="GO:0008519">
    <property type="term" value="F:ammonium channel activity"/>
    <property type="evidence" value="ECO:0007669"/>
    <property type="project" value="InterPro"/>
</dbReference>
<feature type="transmembrane region" description="Helical" evidence="8">
    <location>
        <begin position="324"/>
        <end position="343"/>
    </location>
</feature>
<feature type="transmembrane region" description="Helical" evidence="8">
    <location>
        <begin position="162"/>
        <end position="183"/>
    </location>
</feature>
<proteinExistence type="inferred from homology"/>
<dbReference type="PANTHER" id="PTHR11730:SF6">
    <property type="entry name" value="AMMONIUM TRANSPORTER"/>
    <property type="match status" value="1"/>
</dbReference>
<keyword evidence="6 8" id="KW-0472">Membrane</keyword>
<dbReference type="RefSeq" id="WP_176441591.1">
    <property type="nucleotide sequence ID" value="NZ_FZOU01000001.1"/>
</dbReference>
<dbReference type="SUPFAM" id="SSF111352">
    <property type="entry name" value="Ammonium transporter"/>
    <property type="match status" value="1"/>
</dbReference>
<evidence type="ECO:0000256" key="8">
    <source>
        <dbReference type="SAM" id="Phobius"/>
    </source>
</evidence>
<comment type="similarity">
    <text evidence="2">Belongs to the ammonia transporter channel (TC 1.A.11.2) family.</text>
</comment>
<keyword evidence="3" id="KW-0813">Transport</keyword>
<dbReference type="InterPro" id="IPR024041">
    <property type="entry name" value="NH4_transpt_AmtB-like_dom"/>
</dbReference>
<evidence type="ECO:0000256" key="7">
    <source>
        <dbReference type="ARBA" id="ARBA00023177"/>
    </source>
</evidence>
<dbReference type="InterPro" id="IPR029020">
    <property type="entry name" value="Ammonium/urea_transptr"/>
</dbReference>
<sequence length="414" mass="43160">MIALLFILLIPFAAAGLALIHQGLGRSRSSAHTLLATLCAIAIAAVVFLAVGCSWAGHAGGAAHVLHGFDWLGAEPFMGQGLYAKPGSARETLVLCFQLFAVGLAAMIPISTGSDRWRMTAIGAWSVVAAGLIYPLLSHWIWGGGWLATRLPELGLPGFVDAGGAGAIQVLGGLGALSVGWVLGPRRGKYTQGMATAIPGHNIVLVHFGCLLALVGWFGLEGAASLLFYNIAPERLVWVAINCLLGASSALLFAVVATRLRYRKTDSSISANGWVAGLVAVSAGGAWFSPGQAIFVGLMAGGLVTFLVEIFELWLMVDDPGGAISVHGAAGLWGLVAFGLLAPPAGSHLLAQLVGVATLLGLGLPLVHGLNMLIDRFVPYRVDMDGDWQGMDIRELGSGAYPEFVIHTDEFVPR</sequence>
<keyword evidence="4 8" id="KW-0812">Transmembrane</keyword>
<reference evidence="10 11" key="1">
    <citation type="submission" date="2017-06" db="EMBL/GenBank/DDBJ databases">
        <authorList>
            <person name="Kim H.J."/>
            <person name="Triplett B.A."/>
        </authorList>
    </citation>
    <scope>NUCLEOTIDE SEQUENCE [LARGE SCALE GENOMIC DNA]</scope>
    <source>
        <strain evidence="10 11">DSM 18704</strain>
    </source>
</reference>
<feature type="transmembrane region" description="Helical" evidence="8">
    <location>
        <begin position="204"/>
        <end position="229"/>
    </location>
</feature>
<feature type="transmembrane region" description="Helical" evidence="8">
    <location>
        <begin position="92"/>
        <end position="110"/>
    </location>
</feature>
<evidence type="ECO:0000256" key="4">
    <source>
        <dbReference type="ARBA" id="ARBA00022692"/>
    </source>
</evidence>
<evidence type="ECO:0000256" key="5">
    <source>
        <dbReference type="ARBA" id="ARBA00022989"/>
    </source>
</evidence>
<feature type="domain" description="Ammonium transporter AmtB-like" evidence="9">
    <location>
        <begin position="3"/>
        <end position="401"/>
    </location>
</feature>
<feature type="transmembrane region" description="Helical" evidence="8">
    <location>
        <begin position="294"/>
        <end position="317"/>
    </location>
</feature>
<evidence type="ECO:0000313" key="10">
    <source>
        <dbReference type="EMBL" id="SNS42885.1"/>
    </source>
</evidence>